<gene>
    <name evidence="2" type="ORF">FOXB_15177</name>
</gene>
<accession>F9G945</accession>
<feature type="compositionally biased region" description="Basic and acidic residues" evidence="1">
    <location>
        <begin position="161"/>
        <end position="172"/>
    </location>
</feature>
<organism evidence="2">
    <name type="scientific">Fusarium oxysporum (strain Fo5176)</name>
    <name type="common">Fusarium vascular wilt</name>
    <dbReference type="NCBI Taxonomy" id="660025"/>
    <lineage>
        <taxon>Eukaryota</taxon>
        <taxon>Fungi</taxon>
        <taxon>Dikarya</taxon>
        <taxon>Ascomycota</taxon>
        <taxon>Pezizomycotina</taxon>
        <taxon>Sordariomycetes</taxon>
        <taxon>Hypocreomycetidae</taxon>
        <taxon>Hypocreales</taxon>
        <taxon>Nectriaceae</taxon>
        <taxon>Fusarium</taxon>
        <taxon>Fusarium oxysporum species complex</taxon>
    </lineage>
</organism>
<feature type="region of interest" description="Disordered" evidence="1">
    <location>
        <begin position="127"/>
        <end position="148"/>
    </location>
</feature>
<feature type="compositionally biased region" description="Basic and acidic residues" evidence="1">
    <location>
        <begin position="193"/>
        <end position="202"/>
    </location>
</feature>
<comment type="caution">
    <text evidence="2">The sequence shown here is derived from an EMBL/GenBank/DDBJ whole genome shotgun (WGS) entry which is preliminary data.</text>
</comment>
<dbReference type="OrthoDB" id="5211489at2759"/>
<evidence type="ECO:0000256" key="1">
    <source>
        <dbReference type="SAM" id="MobiDB-lite"/>
    </source>
</evidence>
<evidence type="ECO:0000313" key="2">
    <source>
        <dbReference type="EMBL" id="EGU74310.1"/>
    </source>
</evidence>
<sequence length="202" mass="23309">MAHEQLNTNKTKISISRCHRADSRHFDVSGRSVHMLKRDDGCQSRAIYTVMMRGLEIVVQRYHFDPAMAQHDVGQHHFIVRYGRDDDTRDESWSYMKLHLPALHCLFRFNLNTKRLTQDYTIQRNKNIMSERRRSSGPKAPTGLNDETAEEVHDIIHQAEMEEQKMHGKDALCQDDVGPSEGGEQKQQSAMGKVKEALHLGK</sequence>
<proteinExistence type="predicted"/>
<reference evidence="2" key="1">
    <citation type="journal article" date="2012" name="Mol. Plant Microbe Interact.">
        <title>A highly conserved effector in Fusarium oxysporum is required for full virulence on Arabidopsis.</title>
        <authorList>
            <person name="Thatcher L.F."/>
            <person name="Gardiner D.M."/>
            <person name="Kazan K."/>
            <person name="Manners J."/>
        </authorList>
    </citation>
    <scope>NUCLEOTIDE SEQUENCE [LARGE SCALE GENOMIC DNA]</scope>
    <source>
        <strain evidence="2">Fo5176</strain>
    </source>
</reference>
<feature type="region of interest" description="Disordered" evidence="1">
    <location>
        <begin position="161"/>
        <end position="202"/>
    </location>
</feature>
<dbReference type="EMBL" id="AFQF01003703">
    <property type="protein sequence ID" value="EGU74310.1"/>
    <property type="molecule type" value="Genomic_DNA"/>
</dbReference>
<protein>
    <submittedName>
        <fullName evidence="2">Uncharacterized protein</fullName>
    </submittedName>
</protein>
<dbReference type="AlphaFoldDB" id="F9G945"/>
<name>F9G945_FUSOF</name>